<dbReference type="EMBL" id="CM055761">
    <property type="protein sequence ID" value="KAJ7986543.1"/>
    <property type="molecule type" value="Genomic_DNA"/>
</dbReference>
<organism evidence="1 2">
    <name type="scientific">Dallia pectoralis</name>
    <name type="common">Alaska blackfish</name>
    <dbReference type="NCBI Taxonomy" id="75939"/>
    <lineage>
        <taxon>Eukaryota</taxon>
        <taxon>Metazoa</taxon>
        <taxon>Chordata</taxon>
        <taxon>Craniata</taxon>
        <taxon>Vertebrata</taxon>
        <taxon>Euteleostomi</taxon>
        <taxon>Actinopterygii</taxon>
        <taxon>Neopterygii</taxon>
        <taxon>Teleostei</taxon>
        <taxon>Protacanthopterygii</taxon>
        <taxon>Esociformes</taxon>
        <taxon>Umbridae</taxon>
        <taxon>Dallia</taxon>
    </lineage>
</organism>
<dbReference type="Proteomes" id="UP001157502">
    <property type="component" value="Chromosome 34"/>
</dbReference>
<sequence>MAIQALDSQPLSVSSVALLTRPLPLAINGWNPGDSLASMPQPDYCMGTAEESGMVVEMLKDQSADDMWSHLWGEPITLKYLDLDVVFSSPNPNPKARCRPPHQSWDCAGDLLPEDTPTP</sequence>
<evidence type="ECO:0000313" key="2">
    <source>
        <dbReference type="Proteomes" id="UP001157502"/>
    </source>
</evidence>
<keyword evidence="2" id="KW-1185">Reference proteome</keyword>
<evidence type="ECO:0000313" key="1">
    <source>
        <dbReference type="EMBL" id="KAJ7986543.1"/>
    </source>
</evidence>
<comment type="caution">
    <text evidence="1">The sequence shown here is derived from an EMBL/GenBank/DDBJ whole genome shotgun (WGS) entry which is preliminary data.</text>
</comment>
<proteinExistence type="predicted"/>
<accession>A0ACC2F583</accession>
<gene>
    <name evidence="1" type="ORF">DPEC_G00340950</name>
</gene>
<reference evidence="1" key="1">
    <citation type="submission" date="2021-05" db="EMBL/GenBank/DDBJ databases">
        <authorList>
            <person name="Pan Q."/>
            <person name="Jouanno E."/>
            <person name="Zahm M."/>
            <person name="Klopp C."/>
            <person name="Cabau C."/>
            <person name="Louis A."/>
            <person name="Berthelot C."/>
            <person name="Parey E."/>
            <person name="Roest Crollius H."/>
            <person name="Montfort J."/>
            <person name="Robinson-Rechavi M."/>
            <person name="Bouchez O."/>
            <person name="Lampietro C."/>
            <person name="Lopez Roques C."/>
            <person name="Donnadieu C."/>
            <person name="Postlethwait J."/>
            <person name="Bobe J."/>
            <person name="Dillon D."/>
            <person name="Chandos A."/>
            <person name="von Hippel F."/>
            <person name="Guiguen Y."/>
        </authorList>
    </citation>
    <scope>NUCLEOTIDE SEQUENCE</scope>
    <source>
        <strain evidence="1">YG-Jan2019</strain>
    </source>
</reference>
<protein>
    <submittedName>
        <fullName evidence="1">Uncharacterized protein</fullName>
    </submittedName>
</protein>
<name>A0ACC2F583_DALPE</name>